<keyword evidence="2" id="KW-1185">Reference proteome</keyword>
<protein>
    <submittedName>
        <fullName evidence="1">Uncharacterized protein</fullName>
    </submittedName>
</protein>
<comment type="caution">
    <text evidence="1">The sequence shown here is derived from an EMBL/GenBank/DDBJ whole genome shotgun (WGS) entry which is preliminary data.</text>
</comment>
<accession>A0AAD7B8F1</accession>
<dbReference type="Proteomes" id="UP001221142">
    <property type="component" value="Unassembled WGS sequence"/>
</dbReference>
<dbReference type="EMBL" id="JARKIF010000027">
    <property type="protein sequence ID" value="KAJ7613974.1"/>
    <property type="molecule type" value="Genomic_DNA"/>
</dbReference>
<reference evidence="1" key="1">
    <citation type="submission" date="2023-03" db="EMBL/GenBank/DDBJ databases">
        <title>Massive genome expansion in bonnet fungi (Mycena s.s.) driven by repeated elements and novel gene families across ecological guilds.</title>
        <authorList>
            <consortium name="Lawrence Berkeley National Laboratory"/>
            <person name="Harder C.B."/>
            <person name="Miyauchi S."/>
            <person name="Viragh M."/>
            <person name="Kuo A."/>
            <person name="Thoen E."/>
            <person name="Andreopoulos B."/>
            <person name="Lu D."/>
            <person name="Skrede I."/>
            <person name="Drula E."/>
            <person name="Henrissat B."/>
            <person name="Morin E."/>
            <person name="Kohler A."/>
            <person name="Barry K."/>
            <person name="LaButti K."/>
            <person name="Morin E."/>
            <person name="Salamov A."/>
            <person name="Lipzen A."/>
            <person name="Mereny Z."/>
            <person name="Hegedus B."/>
            <person name="Baldrian P."/>
            <person name="Stursova M."/>
            <person name="Weitz H."/>
            <person name="Taylor A."/>
            <person name="Grigoriev I.V."/>
            <person name="Nagy L.G."/>
            <person name="Martin F."/>
            <person name="Kauserud H."/>
        </authorList>
    </citation>
    <scope>NUCLEOTIDE SEQUENCE</scope>
    <source>
        <strain evidence="1">9284</strain>
    </source>
</reference>
<name>A0AAD7B8F1_9AGAR</name>
<dbReference type="AlphaFoldDB" id="A0AAD7B8F1"/>
<sequence length="128" mass="14295">MFVISVLWTVRNPAAPSLPLQLGLLLVSCLLSDFKFFQLDFSLSANVFSFRKSGGMLGWCIQVGHTYLGSRDRTVSHGPPRKWPRSGSAHGRRQAALGQLYLHSGCHPRSPRPEILSWRVALFFAKIS</sequence>
<organism evidence="1 2">
    <name type="scientific">Roridomyces roridus</name>
    <dbReference type="NCBI Taxonomy" id="1738132"/>
    <lineage>
        <taxon>Eukaryota</taxon>
        <taxon>Fungi</taxon>
        <taxon>Dikarya</taxon>
        <taxon>Basidiomycota</taxon>
        <taxon>Agaricomycotina</taxon>
        <taxon>Agaricomycetes</taxon>
        <taxon>Agaricomycetidae</taxon>
        <taxon>Agaricales</taxon>
        <taxon>Marasmiineae</taxon>
        <taxon>Mycenaceae</taxon>
        <taxon>Roridomyces</taxon>
    </lineage>
</organism>
<gene>
    <name evidence="1" type="ORF">FB45DRAFT_937594</name>
</gene>
<evidence type="ECO:0000313" key="2">
    <source>
        <dbReference type="Proteomes" id="UP001221142"/>
    </source>
</evidence>
<evidence type="ECO:0000313" key="1">
    <source>
        <dbReference type="EMBL" id="KAJ7613974.1"/>
    </source>
</evidence>
<proteinExistence type="predicted"/>